<evidence type="ECO:0000256" key="14">
    <source>
        <dbReference type="SAM" id="SignalP"/>
    </source>
</evidence>
<dbReference type="InterPro" id="IPR054497">
    <property type="entry name" value="LPMO_AA14"/>
</dbReference>
<evidence type="ECO:0000313" key="16">
    <source>
        <dbReference type="EMBL" id="PRP89596.1"/>
    </source>
</evidence>
<keyword evidence="17" id="KW-1185">Reference proteome</keyword>
<name>A0A2P6P052_9EUKA</name>
<keyword evidence="6" id="KW-0677">Repeat</keyword>
<feature type="chain" id="PRO_5015167195" description="Bulb-type lectin domain-containing protein" evidence="14">
    <location>
        <begin position="16"/>
        <end position="653"/>
    </location>
</feature>
<accession>A0A2P6P052</accession>
<evidence type="ECO:0000256" key="4">
    <source>
        <dbReference type="ARBA" id="ARBA00022723"/>
    </source>
</evidence>
<evidence type="ECO:0000256" key="8">
    <source>
        <dbReference type="ARBA" id="ARBA00023008"/>
    </source>
</evidence>
<dbReference type="Pfam" id="PF14295">
    <property type="entry name" value="PAN_4"/>
    <property type="match status" value="2"/>
</dbReference>
<feature type="compositionally biased region" description="Low complexity" evidence="13">
    <location>
        <begin position="448"/>
        <end position="486"/>
    </location>
</feature>
<keyword evidence="8" id="KW-0186">Copper</keyword>
<evidence type="ECO:0000256" key="9">
    <source>
        <dbReference type="ARBA" id="ARBA00023033"/>
    </source>
</evidence>
<evidence type="ECO:0000256" key="5">
    <source>
        <dbReference type="ARBA" id="ARBA00022729"/>
    </source>
</evidence>
<evidence type="ECO:0000256" key="11">
    <source>
        <dbReference type="ARBA" id="ARBA00023180"/>
    </source>
</evidence>
<dbReference type="AlphaFoldDB" id="A0A2P6P052"/>
<feature type="signal peptide" evidence="14">
    <location>
        <begin position="1"/>
        <end position="15"/>
    </location>
</feature>
<dbReference type="InParanoid" id="A0A2P6P052"/>
<gene>
    <name evidence="16" type="ORF">PROFUN_00860</name>
</gene>
<dbReference type="Proteomes" id="UP000241769">
    <property type="component" value="Unassembled WGS sequence"/>
</dbReference>
<dbReference type="SUPFAM" id="SSF51110">
    <property type="entry name" value="alpha-D-mannose-specific plant lectins"/>
    <property type="match status" value="1"/>
</dbReference>
<dbReference type="GO" id="GO:0004497">
    <property type="term" value="F:monooxygenase activity"/>
    <property type="evidence" value="ECO:0007669"/>
    <property type="project" value="UniProtKB-KW"/>
</dbReference>
<keyword evidence="10" id="KW-1015">Disulfide bond</keyword>
<evidence type="ECO:0000256" key="12">
    <source>
        <dbReference type="ARBA" id="ARBA00046340"/>
    </source>
</evidence>
<evidence type="ECO:0000256" key="3">
    <source>
        <dbReference type="ARBA" id="ARBA00022525"/>
    </source>
</evidence>
<dbReference type="InterPro" id="IPR001480">
    <property type="entry name" value="Bulb-type_lectin_dom"/>
</dbReference>
<evidence type="ECO:0000256" key="10">
    <source>
        <dbReference type="ARBA" id="ARBA00023157"/>
    </source>
</evidence>
<keyword evidence="3" id="KW-0964">Secreted</keyword>
<dbReference type="GO" id="GO:0006508">
    <property type="term" value="P:proteolysis"/>
    <property type="evidence" value="ECO:0007669"/>
    <property type="project" value="InterPro"/>
</dbReference>
<comment type="similarity">
    <text evidence="12">Belongs to the polysaccharide monooxygenase AA14 family.</text>
</comment>
<dbReference type="InterPro" id="IPR000177">
    <property type="entry name" value="Apple"/>
</dbReference>
<comment type="subcellular location">
    <subcellularLocation>
        <location evidence="2">Secreted</location>
    </subcellularLocation>
</comment>
<comment type="caution">
    <text evidence="16">The sequence shown here is derived from an EMBL/GenBank/DDBJ whole genome shotgun (WGS) entry which is preliminary data.</text>
</comment>
<evidence type="ECO:0000259" key="15">
    <source>
        <dbReference type="PROSITE" id="PS50927"/>
    </source>
</evidence>
<comment type="cofactor">
    <cofactor evidence="1">
        <name>Cu(2+)</name>
        <dbReference type="ChEBI" id="CHEBI:29036"/>
    </cofactor>
</comment>
<dbReference type="Gene3D" id="3.50.4.10">
    <property type="entry name" value="Hepatocyte Growth Factor"/>
    <property type="match status" value="2"/>
</dbReference>
<dbReference type="EMBL" id="MDYQ01000002">
    <property type="protein sequence ID" value="PRP89596.1"/>
    <property type="molecule type" value="Genomic_DNA"/>
</dbReference>
<evidence type="ECO:0000256" key="2">
    <source>
        <dbReference type="ARBA" id="ARBA00004613"/>
    </source>
</evidence>
<dbReference type="SMART" id="SM00223">
    <property type="entry name" value="APPLE"/>
    <property type="match status" value="1"/>
</dbReference>
<dbReference type="OrthoDB" id="34529at2759"/>
<keyword evidence="11" id="KW-0325">Glycoprotein</keyword>
<reference evidence="16 17" key="1">
    <citation type="journal article" date="2018" name="Genome Biol. Evol.">
        <title>Multiple Roots of Fruiting Body Formation in Amoebozoa.</title>
        <authorList>
            <person name="Hillmann F."/>
            <person name="Forbes G."/>
            <person name="Novohradska S."/>
            <person name="Ferling I."/>
            <person name="Riege K."/>
            <person name="Groth M."/>
            <person name="Westermann M."/>
            <person name="Marz M."/>
            <person name="Spaller T."/>
            <person name="Winckler T."/>
            <person name="Schaap P."/>
            <person name="Glockner G."/>
        </authorList>
    </citation>
    <scope>NUCLEOTIDE SEQUENCE [LARGE SCALE GENOMIC DNA]</scope>
    <source>
        <strain evidence="16 17">Jena</strain>
    </source>
</reference>
<feature type="domain" description="Bulb-type lectin" evidence="15">
    <location>
        <begin position="302"/>
        <end position="422"/>
    </location>
</feature>
<evidence type="ECO:0000256" key="13">
    <source>
        <dbReference type="SAM" id="MobiDB-lite"/>
    </source>
</evidence>
<keyword evidence="7" id="KW-0560">Oxidoreductase</keyword>
<dbReference type="GO" id="GO:0005576">
    <property type="term" value="C:extracellular region"/>
    <property type="evidence" value="ECO:0007669"/>
    <property type="project" value="UniProtKB-SubCell"/>
</dbReference>
<evidence type="ECO:0000256" key="7">
    <source>
        <dbReference type="ARBA" id="ARBA00023002"/>
    </source>
</evidence>
<feature type="region of interest" description="Disordered" evidence="13">
    <location>
        <begin position="432"/>
        <end position="494"/>
    </location>
</feature>
<dbReference type="InterPro" id="IPR036426">
    <property type="entry name" value="Bulb-type_lectin_dom_sf"/>
</dbReference>
<proteinExistence type="inferred from homology"/>
<sequence>MRQAVFLLLLTVVSGHVSLHHPSVYDPEVYDDGHRDCNKASDPLDGLTFDQWWWHGYLHNPPIDRPDNVFELPANGQAKAWISSSRTYTPYGWPDRVKPNPEAIIEPFSESPYVKNNNIHTNNRSDVAGCVLGIAYKSDRFQVKPEDFVIFSVAHDCPARWLQTFNIPNLPACPNNMCQCAWFWVHKSYGGTDQIYMTPFQCRVTNADPNAAAVDVGRARAPRKCWNPAYCTMGPRNPMYWMNKERNNMHEPNLYAPTYSTLYGFPDGAQNDIFVNTNTVNYTPKPFPQEDKCGNSPSRIVSSGANGTQILRQNDYLVSPNCKYHLWFGGDGALYLGYPDHQKTLWDINFYWSTNNNPGGSGWVASITDDGDVIIQNSAGQRRWTSPMTNRVGKAPYRLELTNDGQIILFDACGIDLWESYWSDQREQNWVGPFNPDPPIWKTFKPNTSGGSSSTSGSSSGSSTTGSSSSGSSSGSSTSGSSSGSSTSGGNGGSSSLMMATDLRGCDYSNTYPGSYTACQSQCINDTRCKAWAYTCDAGCWLKDSVPTQVITGNTCVTSGVVDRSGGGGVNMGSIDVNTDRWGADIGTAHADSAQMCQAMCFKNPACMAWSWETCNDHTCWMKGNGFRAPAPASCFTSGAITAPRNRLMMKSH</sequence>
<evidence type="ECO:0000256" key="6">
    <source>
        <dbReference type="ARBA" id="ARBA00022737"/>
    </source>
</evidence>
<keyword evidence="5 14" id="KW-0732">Signal</keyword>
<evidence type="ECO:0000256" key="1">
    <source>
        <dbReference type="ARBA" id="ARBA00001973"/>
    </source>
</evidence>
<organism evidence="16 17">
    <name type="scientific">Planoprotostelium fungivorum</name>
    <dbReference type="NCBI Taxonomy" id="1890364"/>
    <lineage>
        <taxon>Eukaryota</taxon>
        <taxon>Amoebozoa</taxon>
        <taxon>Evosea</taxon>
        <taxon>Variosea</taxon>
        <taxon>Cavosteliida</taxon>
        <taxon>Cavosteliaceae</taxon>
        <taxon>Planoprotostelium</taxon>
    </lineage>
</organism>
<evidence type="ECO:0000313" key="17">
    <source>
        <dbReference type="Proteomes" id="UP000241769"/>
    </source>
</evidence>
<dbReference type="STRING" id="1890364.A0A2P6P052"/>
<dbReference type="Gene3D" id="2.90.10.10">
    <property type="entry name" value="Bulb-type lectin domain"/>
    <property type="match status" value="1"/>
</dbReference>
<dbReference type="InterPro" id="IPR003609">
    <property type="entry name" value="Pan_app"/>
</dbReference>
<keyword evidence="4" id="KW-0479">Metal-binding</keyword>
<dbReference type="Pfam" id="PF22810">
    <property type="entry name" value="LPMO_AA14"/>
    <property type="match status" value="1"/>
</dbReference>
<protein>
    <recommendedName>
        <fullName evidence="15">Bulb-type lectin domain-containing protein</fullName>
    </recommendedName>
</protein>
<dbReference type="GO" id="GO:0046872">
    <property type="term" value="F:metal ion binding"/>
    <property type="evidence" value="ECO:0007669"/>
    <property type="project" value="UniProtKB-KW"/>
</dbReference>
<dbReference type="PROSITE" id="PS50927">
    <property type="entry name" value="BULB_LECTIN"/>
    <property type="match status" value="1"/>
</dbReference>
<keyword evidence="9" id="KW-0503">Monooxygenase</keyword>